<dbReference type="AlphaFoldDB" id="A0A942SWW5"/>
<dbReference type="Gene3D" id="3.30.2350.10">
    <property type="entry name" value="Pseudouridine synthase"/>
    <property type="match status" value="1"/>
</dbReference>
<evidence type="ECO:0000313" key="7">
    <source>
        <dbReference type="EMBL" id="MCH6268288.1"/>
    </source>
</evidence>
<reference evidence="6" key="1">
    <citation type="submission" date="2021-05" db="EMBL/GenBank/DDBJ databases">
        <title>Novel Bacillus species.</title>
        <authorList>
            <person name="Liu G."/>
        </authorList>
    </citation>
    <scope>NUCLEOTIDE SEQUENCE</scope>
    <source>
        <strain evidence="6 8">FJAT-50051</strain>
    </source>
</reference>
<accession>A0A942SWW5</accession>
<comment type="similarity">
    <text evidence="2 4">Belongs to the pseudouridine synthase RluA family.</text>
</comment>
<evidence type="ECO:0000256" key="1">
    <source>
        <dbReference type="ARBA" id="ARBA00000073"/>
    </source>
</evidence>
<dbReference type="EMBL" id="JAGYPE010000001">
    <property type="protein sequence ID" value="MBS4181263.1"/>
    <property type="molecule type" value="Genomic_DNA"/>
</dbReference>
<protein>
    <recommendedName>
        <fullName evidence="4">Pseudouridine synthase</fullName>
        <ecNumber evidence="4">5.4.99.-</ecNumber>
    </recommendedName>
</protein>
<organism evidence="6">
    <name type="scientific">Neobacillus citreus</name>
    <dbReference type="NCBI Taxonomy" id="2833578"/>
    <lineage>
        <taxon>Bacteria</taxon>
        <taxon>Bacillati</taxon>
        <taxon>Bacillota</taxon>
        <taxon>Bacilli</taxon>
        <taxon>Bacillales</taxon>
        <taxon>Bacillaceae</taxon>
        <taxon>Neobacillus</taxon>
    </lineage>
</organism>
<dbReference type="PROSITE" id="PS01129">
    <property type="entry name" value="PSI_RLU"/>
    <property type="match status" value="1"/>
</dbReference>
<gene>
    <name evidence="7" type="ORF">KHB02_022405</name>
    <name evidence="6" type="ORF">KHB02_07590</name>
</gene>
<comment type="caution">
    <text evidence="6">The sequence shown here is derived from an EMBL/GenBank/DDBJ whole genome shotgun (WGS) entry which is preliminary data.</text>
</comment>
<dbReference type="CDD" id="cd02869">
    <property type="entry name" value="PseudoU_synth_RluA_like"/>
    <property type="match status" value="1"/>
</dbReference>
<feature type="active site" evidence="3">
    <location>
        <position position="142"/>
    </location>
</feature>
<keyword evidence="4" id="KW-0413">Isomerase</keyword>
<dbReference type="GO" id="GO:0000455">
    <property type="term" value="P:enzyme-directed rRNA pseudouridine synthesis"/>
    <property type="evidence" value="ECO:0007669"/>
    <property type="project" value="TreeGrafter"/>
</dbReference>
<sequence length="307" mass="35074">MLKTMRLGEWFQIIVPKKWAGKTIEEIFRHEWEAPKKLTHAFRMEKKVQVDGKECSWTAPLSEGSKLQIQLFTEEEPHAIPNYLDIDVLFEDDHLLIMNKPPIMNTHPNDPEKDTETLINAAAFYLQAKGEIRDVRQIHRLDRDTSGAILLAKHALAGALLDGKLAKREIKRTYLALVHGLLKQKKGTINAPIGRDRHHPTKRRVSPSGQAAITHYQVVKEDRKRNLSYVKCWLDTGRTHQIRVHLSHLGHPLVGDVVYGGKPLVNRQALHAGKLALTHPLTEEKIVVYGPFTDDPIIFKEFDIYSL</sequence>
<proteinExistence type="inferred from homology"/>
<comment type="catalytic activity">
    <reaction evidence="1 4">
        <text>a uridine in RNA = a pseudouridine in RNA</text>
        <dbReference type="Rhea" id="RHEA:48348"/>
        <dbReference type="Rhea" id="RHEA-COMP:12068"/>
        <dbReference type="Rhea" id="RHEA-COMP:12069"/>
        <dbReference type="ChEBI" id="CHEBI:65314"/>
        <dbReference type="ChEBI" id="CHEBI:65315"/>
    </reaction>
</comment>
<dbReference type="Pfam" id="PF00849">
    <property type="entry name" value="PseudoU_synth_2"/>
    <property type="match status" value="1"/>
</dbReference>
<dbReference type="GO" id="GO:0009982">
    <property type="term" value="F:pseudouridine synthase activity"/>
    <property type="evidence" value="ECO:0007669"/>
    <property type="project" value="InterPro"/>
</dbReference>
<dbReference type="EMBL" id="JAGYPE020000053">
    <property type="protein sequence ID" value="MCH6268288.1"/>
    <property type="molecule type" value="Genomic_DNA"/>
</dbReference>
<dbReference type="SUPFAM" id="SSF55120">
    <property type="entry name" value="Pseudouridine synthase"/>
    <property type="match status" value="1"/>
</dbReference>
<dbReference type="RefSeq" id="WP_213141123.1">
    <property type="nucleotide sequence ID" value="NZ_JAGYPE020000053.1"/>
</dbReference>
<feature type="domain" description="Pseudouridine synthase RsuA/RluA-like" evidence="5">
    <location>
        <begin position="94"/>
        <end position="248"/>
    </location>
</feature>
<comment type="function">
    <text evidence="4">Responsible for synthesis of pseudouridine from uracil.</text>
</comment>
<dbReference type="InterPro" id="IPR020103">
    <property type="entry name" value="PsdUridine_synth_cat_dom_sf"/>
</dbReference>
<dbReference type="PANTHER" id="PTHR21600">
    <property type="entry name" value="MITOCHONDRIAL RNA PSEUDOURIDINE SYNTHASE"/>
    <property type="match status" value="1"/>
</dbReference>
<evidence type="ECO:0000256" key="3">
    <source>
        <dbReference type="PIRSR" id="PIRSR606225-1"/>
    </source>
</evidence>
<dbReference type="InterPro" id="IPR006225">
    <property type="entry name" value="PsdUridine_synth_RluC/D"/>
</dbReference>
<dbReference type="GO" id="GO:0003723">
    <property type="term" value="F:RNA binding"/>
    <property type="evidence" value="ECO:0007669"/>
    <property type="project" value="InterPro"/>
</dbReference>
<dbReference type="PANTHER" id="PTHR21600:SF71">
    <property type="entry name" value="PSEUDOURIDINE SYNTHASE"/>
    <property type="match status" value="1"/>
</dbReference>
<dbReference type="InterPro" id="IPR050188">
    <property type="entry name" value="RluA_PseudoU_synthase"/>
</dbReference>
<dbReference type="Proteomes" id="UP000677265">
    <property type="component" value="Unassembled WGS sequence"/>
</dbReference>
<evidence type="ECO:0000256" key="4">
    <source>
        <dbReference type="RuleBase" id="RU362028"/>
    </source>
</evidence>
<evidence type="ECO:0000313" key="6">
    <source>
        <dbReference type="EMBL" id="MBS4181263.1"/>
    </source>
</evidence>
<dbReference type="GO" id="GO:0140098">
    <property type="term" value="F:catalytic activity, acting on RNA"/>
    <property type="evidence" value="ECO:0007669"/>
    <property type="project" value="UniProtKB-ARBA"/>
</dbReference>
<dbReference type="InterPro" id="IPR006224">
    <property type="entry name" value="PsdUridine_synth_RluA-like_CS"/>
</dbReference>
<dbReference type="InterPro" id="IPR006145">
    <property type="entry name" value="PsdUridine_synth_RsuA/RluA"/>
</dbReference>
<dbReference type="EC" id="5.4.99.-" evidence="4"/>
<evidence type="ECO:0000313" key="8">
    <source>
        <dbReference type="Proteomes" id="UP000677265"/>
    </source>
</evidence>
<dbReference type="NCBIfam" id="TIGR00005">
    <property type="entry name" value="rluA_subfam"/>
    <property type="match status" value="1"/>
</dbReference>
<name>A0A942SWW5_9BACI</name>
<evidence type="ECO:0000259" key="5">
    <source>
        <dbReference type="Pfam" id="PF00849"/>
    </source>
</evidence>
<evidence type="ECO:0000256" key="2">
    <source>
        <dbReference type="ARBA" id="ARBA00010876"/>
    </source>
</evidence>
<keyword evidence="8" id="KW-1185">Reference proteome</keyword>